<evidence type="ECO:0000256" key="2">
    <source>
        <dbReference type="ARBA" id="ARBA00022692"/>
    </source>
</evidence>
<keyword evidence="3 8" id="KW-1133">Transmembrane helix</keyword>
<accession>A0A814RW05</accession>
<dbReference type="EMBL" id="CAJNOT010001063">
    <property type="protein sequence ID" value="CAF1138126.1"/>
    <property type="molecule type" value="Genomic_DNA"/>
</dbReference>
<comment type="subcellular location">
    <subcellularLocation>
        <location evidence="1">Membrane</location>
        <topology evidence="1">Multi-pass membrane protein</topology>
    </subcellularLocation>
</comment>
<evidence type="ECO:0000256" key="1">
    <source>
        <dbReference type="ARBA" id="ARBA00004141"/>
    </source>
</evidence>
<dbReference type="InterPro" id="IPR017452">
    <property type="entry name" value="GPCR_Rhodpsn_7TM"/>
</dbReference>
<dbReference type="GO" id="GO:0004930">
    <property type="term" value="F:G protein-coupled receptor activity"/>
    <property type="evidence" value="ECO:0007669"/>
    <property type="project" value="UniProtKB-KW"/>
</dbReference>
<evidence type="ECO:0000313" key="10">
    <source>
        <dbReference type="EMBL" id="CAF1138126.1"/>
    </source>
</evidence>
<feature type="transmembrane region" description="Helical" evidence="8">
    <location>
        <begin position="217"/>
        <end position="239"/>
    </location>
</feature>
<dbReference type="AlphaFoldDB" id="A0A814RW05"/>
<proteinExistence type="predicted"/>
<comment type="caution">
    <text evidence="10">The sequence shown here is derived from an EMBL/GenBank/DDBJ whole genome shotgun (WGS) entry which is preliminary data.</text>
</comment>
<evidence type="ECO:0000313" key="12">
    <source>
        <dbReference type="Proteomes" id="UP000663864"/>
    </source>
</evidence>
<feature type="transmembrane region" description="Helical" evidence="8">
    <location>
        <begin position="12"/>
        <end position="38"/>
    </location>
</feature>
<keyword evidence="4" id="KW-0297">G-protein coupled receptor</keyword>
<dbReference type="InterPro" id="IPR050125">
    <property type="entry name" value="GPCR_opsins"/>
</dbReference>
<name>A0A814RW05_9BILA</name>
<dbReference type="PANTHER" id="PTHR24240">
    <property type="entry name" value="OPSIN"/>
    <property type="match status" value="1"/>
</dbReference>
<evidence type="ECO:0000256" key="5">
    <source>
        <dbReference type="ARBA" id="ARBA00023136"/>
    </source>
</evidence>
<dbReference type="Gene3D" id="1.20.1070.10">
    <property type="entry name" value="Rhodopsin 7-helix transmembrane proteins"/>
    <property type="match status" value="1"/>
</dbReference>
<dbReference type="PROSITE" id="PS50262">
    <property type="entry name" value="G_PROTEIN_RECEP_F1_2"/>
    <property type="match status" value="1"/>
</dbReference>
<feature type="transmembrane region" description="Helical" evidence="8">
    <location>
        <begin position="168"/>
        <end position="192"/>
    </location>
</feature>
<dbReference type="Proteomes" id="UP000663836">
    <property type="component" value="Unassembled WGS sequence"/>
</dbReference>
<dbReference type="EMBL" id="CAJOBD010004696">
    <property type="protein sequence ID" value="CAF4005054.1"/>
    <property type="molecule type" value="Genomic_DNA"/>
</dbReference>
<reference evidence="10" key="1">
    <citation type="submission" date="2021-02" db="EMBL/GenBank/DDBJ databases">
        <authorList>
            <person name="Nowell W R."/>
        </authorList>
    </citation>
    <scope>NUCLEOTIDE SEQUENCE</scope>
</reference>
<evidence type="ECO:0000256" key="7">
    <source>
        <dbReference type="ARBA" id="ARBA00023224"/>
    </source>
</evidence>
<dbReference type="CDD" id="cd00637">
    <property type="entry name" value="7tm_classA_rhodopsin-like"/>
    <property type="match status" value="1"/>
</dbReference>
<evidence type="ECO:0000256" key="8">
    <source>
        <dbReference type="SAM" id="Phobius"/>
    </source>
</evidence>
<dbReference type="PRINTS" id="PR00237">
    <property type="entry name" value="GPCRRHODOPSN"/>
</dbReference>
<evidence type="ECO:0000256" key="3">
    <source>
        <dbReference type="ARBA" id="ARBA00022989"/>
    </source>
</evidence>
<keyword evidence="5 8" id="KW-0472">Membrane</keyword>
<feature type="transmembrane region" description="Helical" evidence="8">
    <location>
        <begin position="251"/>
        <end position="273"/>
    </location>
</feature>
<evidence type="ECO:0000313" key="11">
    <source>
        <dbReference type="EMBL" id="CAF4005054.1"/>
    </source>
</evidence>
<keyword evidence="6" id="KW-0675">Receptor</keyword>
<dbReference type="Proteomes" id="UP000663864">
    <property type="component" value="Unassembled WGS sequence"/>
</dbReference>
<dbReference type="Pfam" id="PF00001">
    <property type="entry name" value="7tm_1"/>
    <property type="match status" value="1"/>
</dbReference>
<gene>
    <name evidence="11" type="ORF">JBS370_LOCUS26502</name>
    <name evidence="10" type="ORF">ZHD862_LOCUS19497</name>
</gene>
<organism evidence="10 12">
    <name type="scientific">Rotaria sordida</name>
    <dbReference type="NCBI Taxonomy" id="392033"/>
    <lineage>
        <taxon>Eukaryota</taxon>
        <taxon>Metazoa</taxon>
        <taxon>Spiralia</taxon>
        <taxon>Gnathifera</taxon>
        <taxon>Rotifera</taxon>
        <taxon>Eurotatoria</taxon>
        <taxon>Bdelloidea</taxon>
        <taxon>Philodinida</taxon>
        <taxon>Philodinidae</taxon>
        <taxon>Rotaria</taxon>
    </lineage>
</organism>
<feature type="transmembrane region" description="Helical" evidence="8">
    <location>
        <begin position="127"/>
        <end position="148"/>
    </location>
</feature>
<dbReference type="InterPro" id="IPR000276">
    <property type="entry name" value="GPCR_Rhodpsn"/>
</dbReference>
<dbReference type="GO" id="GO:0016020">
    <property type="term" value="C:membrane"/>
    <property type="evidence" value="ECO:0007669"/>
    <property type="project" value="UniProtKB-SubCell"/>
</dbReference>
<feature type="domain" description="G-protein coupled receptors family 1 profile" evidence="9">
    <location>
        <begin position="21"/>
        <end position="273"/>
    </location>
</feature>
<keyword evidence="2 8" id="KW-0812">Transmembrane</keyword>
<protein>
    <recommendedName>
        <fullName evidence="9">G-protein coupled receptors family 1 profile domain-containing protein</fullName>
    </recommendedName>
</protein>
<evidence type="ECO:0000256" key="4">
    <source>
        <dbReference type="ARBA" id="ARBA00023040"/>
    </source>
</evidence>
<keyword evidence="7" id="KW-0807">Transducer</keyword>
<evidence type="ECO:0000256" key="6">
    <source>
        <dbReference type="ARBA" id="ARBA00023170"/>
    </source>
</evidence>
<feature type="transmembrane region" description="Helical" evidence="8">
    <location>
        <begin position="50"/>
        <end position="69"/>
    </location>
</feature>
<evidence type="ECO:0000259" key="9">
    <source>
        <dbReference type="PROSITE" id="PS50262"/>
    </source>
</evidence>
<dbReference type="SUPFAM" id="SSF81321">
    <property type="entry name" value="Family A G protein-coupled receptor-like"/>
    <property type="match status" value="1"/>
</dbReference>
<sequence length="299" mass="35259">MFYYNQDLILKGLILIKFFLFILLIIFACIYALPLCFLPRFRSPINTMTIHVCLAFIGSAIFWMIIYMLNLHRGAVYNIISQERCSVPSSIETILNCLVIYSLCTVSINRLCSIKYSNRIIFKSQRWAFVCIGITWLITLFVSIPLLISWNKTICVKMFSKTIFREIYIQIIVVICPTIIFALINILIFIYIRQSSRRIQRNTTIRKIIINNRDIRLLKHMILIFVIFLSGWSPIYILICIDYNNELSPTIYRFLSILPALSLLGNMIDLLLFNHQLRLFFRQLFIVRNNRIQTIINRS</sequence>